<dbReference type="Pfam" id="PF01636">
    <property type="entry name" value="APH"/>
    <property type="match status" value="1"/>
</dbReference>
<evidence type="ECO:0000313" key="2">
    <source>
        <dbReference type="EMBL" id="KAF7781937.1"/>
    </source>
</evidence>
<organism evidence="2 3">
    <name type="scientific">Pseudoalteromonas rubra</name>
    <dbReference type="NCBI Taxonomy" id="43658"/>
    <lineage>
        <taxon>Bacteria</taxon>
        <taxon>Pseudomonadati</taxon>
        <taxon>Pseudomonadota</taxon>
        <taxon>Gammaproteobacteria</taxon>
        <taxon>Alteromonadales</taxon>
        <taxon>Pseudoalteromonadaceae</taxon>
        <taxon>Pseudoalteromonas</taxon>
    </lineage>
</organism>
<dbReference type="EMBL" id="AHCD03000044">
    <property type="protein sequence ID" value="KAF7781937.1"/>
    <property type="molecule type" value="Genomic_DNA"/>
</dbReference>
<name>A0A8T0C3P1_9GAMM</name>
<sequence>MSTSALVSHVMTLLVDTQQAQALWSGCGYIHKFTYQGELLVAKVATVPAQLAHRHITQSPHSLRRKYQSYEKELNFYRHTGQRYISVCALPEVKALAHQNEVFILVLSDFEAQGYQNVNAASHVHLDHMLTWLACFHAVGLVDPDVQAGAARGNYWHLDTRPDEFERMVSGKLKSNAHAINQRLLDCPYQTLIHGDAKLANFAFSSKQALGYDFQHVGLGVGVADVMLLLTSLYSGRELEKQALACLDSYFEQLGRALSVSWSAEQIAELEKSWRALWPYVWADFQRFLMGWKPDHQKLTAYMFSQSELCLAQLGEAQC</sequence>
<dbReference type="PANTHER" id="PTHR11012">
    <property type="entry name" value="PROTEIN KINASE-LIKE DOMAIN-CONTAINING"/>
    <property type="match status" value="1"/>
</dbReference>
<evidence type="ECO:0000313" key="3">
    <source>
        <dbReference type="Proteomes" id="UP000016480"/>
    </source>
</evidence>
<dbReference type="PANTHER" id="PTHR11012:SF30">
    <property type="entry name" value="PROTEIN KINASE-LIKE DOMAIN-CONTAINING"/>
    <property type="match status" value="1"/>
</dbReference>
<protein>
    <recommendedName>
        <fullName evidence="1">Aminoglycoside phosphotransferase domain-containing protein</fullName>
    </recommendedName>
</protein>
<dbReference type="InterPro" id="IPR011009">
    <property type="entry name" value="Kinase-like_dom_sf"/>
</dbReference>
<dbReference type="RefSeq" id="WP_010381089.1">
    <property type="nucleotide sequence ID" value="NZ_AHCD03000044.1"/>
</dbReference>
<comment type="caution">
    <text evidence="2">The sequence shown here is derived from an EMBL/GenBank/DDBJ whole genome shotgun (WGS) entry which is preliminary data.</text>
</comment>
<reference evidence="2 3" key="1">
    <citation type="journal article" date="2012" name="J. Bacteriol.">
        <title>Genome sequence of the cycloprodigiosin-producing bacterial strain Pseudoalteromonas rubra ATCC 29570(T).</title>
        <authorList>
            <person name="Xie B.B."/>
            <person name="Shu Y.L."/>
            <person name="Qin Q.L."/>
            <person name="Rong J.C."/>
            <person name="Zhang X.Y."/>
            <person name="Chen X.L."/>
            <person name="Zhou B.C."/>
            <person name="Zhang Y.Z."/>
        </authorList>
    </citation>
    <scope>NUCLEOTIDE SEQUENCE [LARGE SCALE GENOMIC DNA]</scope>
    <source>
        <strain evidence="2 3">DSM 6842</strain>
    </source>
</reference>
<dbReference type="SUPFAM" id="SSF56112">
    <property type="entry name" value="Protein kinase-like (PK-like)"/>
    <property type="match status" value="1"/>
</dbReference>
<dbReference type="Proteomes" id="UP000016480">
    <property type="component" value="Unassembled WGS sequence"/>
</dbReference>
<feature type="domain" description="Aminoglycoside phosphotransferase" evidence="1">
    <location>
        <begin position="63"/>
        <end position="251"/>
    </location>
</feature>
<dbReference type="GeneID" id="61360792"/>
<gene>
    <name evidence="2" type="ORF">PRUB_b1312</name>
</gene>
<dbReference type="Gene3D" id="3.90.1200.10">
    <property type="match status" value="1"/>
</dbReference>
<accession>A0A8T0C3P1</accession>
<dbReference type="AlphaFoldDB" id="A0A8T0C3P1"/>
<dbReference type="InterPro" id="IPR002575">
    <property type="entry name" value="Aminoglycoside_PTrfase"/>
</dbReference>
<evidence type="ECO:0000259" key="1">
    <source>
        <dbReference type="Pfam" id="PF01636"/>
    </source>
</evidence>
<proteinExistence type="predicted"/>